<dbReference type="GeneID" id="98051404"/>
<organism evidence="3 4">
    <name type="scientific">Pseudonocardia alni</name>
    <name type="common">Amycolata alni</name>
    <dbReference type="NCBI Taxonomy" id="33907"/>
    <lineage>
        <taxon>Bacteria</taxon>
        <taxon>Bacillati</taxon>
        <taxon>Actinomycetota</taxon>
        <taxon>Actinomycetes</taxon>
        <taxon>Pseudonocardiales</taxon>
        <taxon>Pseudonocardiaceae</taxon>
        <taxon>Pseudonocardia</taxon>
    </lineage>
</organism>
<evidence type="ECO:0000256" key="2">
    <source>
        <dbReference type="ARBA" id="ARBA00022705"/>
    </source>
</evidence>
<reference evidence="3 4" key="1">
    <citation type="submission" date="2020-07" db="EMBL/GenBank/DDBJ databases">
        <title>Sequencing the genomes of 1000 actinobacteria strains.</title>
        <authorList>
            <person name="Klenk H.-P."/>
        </authorList>
    </citation>
    <scope>NUCLEOTIDE SEQUENCE [LARGE SCALE GENOMIC DNA]</scope>
    <source>
        <strain evidence="3 4">DSM 44749</strain>
    </source>
</reference>
<comment type="similarity">
    <text evidence="1">Belongs to the Gram-positive plasmids replication protein type 1 family.</text>
</comment>
<dbReference type="EMBL" id="JACCCZ010000001">
    <property type="protein sequence ID" value="NYG01331.1"/>
    <property type="molecule type" value="Genomic_DNA"/>
</dbReference>
<evidence type="ECO:0000256" key="1">
    <source>
        <dbReference type="ARBA" id="ARBA00008909"/>
    </source>
</evidence>
<dbReference type="InterPro" id="IPR000989">
    <property type="entry name" value="Rep"/>
</dbReference>
<dbReference type="GO" id="GO:0006260">
    <property type="term" value="P:DNA replication"/>
    <property type="evidence" value="ECO:0007669"/>
    <property type="project" value="UniProtKB-KW"/>
</dbReference>
<keyword evidence="2" id="KW-0235">DNA replication</keyword>
<comment type="caution">
    <text evidence="3">The sequence shown here is derived from an EMBL/GenBank/DDBJ whole genome shotgun (WGS) entry which is preliminary data.</text>
</comment>
<dbReference type="RefSeq" id="WP_179760738.1">
    <property type="nucleotide sequence ID" value="NZ_BAAAJZ010000024.1"/>
</dbReference>
<sequence>MPRLRHCGRTTVSGTGGPVLRVTETAEGVRRAGVAGLQSCGSPWACPVCSRKIAAQRTAELRDVLAAVAAGGGSVHMLTFTMRHRRGQALRDLWTALSKAWRAVTSGRAVERERARYGLLGMVRVIEATHGEHGWHLHVHALVAFDGPVSRELAAILGADMFRRWERALQRAGLAAPLENRGGLDVRPVDLGTGSIDAVAEYLGKITVEITGGTMKEGRGGNRSPFAVLRDVLATGLADDAELWLQWEQASRGRRQVAWSQGLREWAGLRAERTDEEVAAEETGTADDDVLAVAPESWPSLRPHLAEWLDVAERDGRGAASAWLTVRGIAWTRARRRPRSSRNSLH</sequence>
<evidence type="ECO:0000313" key="3">
    <source>
        <dbReference type="EMBL" id="NYG01331.1"/>
    </source>
</evidence>
<protein>
    <recommendedName>
        <fullName evidence="5">Replication protein</fullName>
    </recommendedName>
</protein>
<dbReference type="Proteomes" id="UP000549695">
    <property type="component" value="Unassembled WGS sequence"/>
</dbReference>
<accession>A0A852W1F9</accession>
<name>A0A852W1F9_PSEA5</name>
<proteinExistence type="inferred from homology"/>
<keyword evidence="4" id="KW-1185">Reference proteome</keyword>
<dbReference type="GO" id="GO:0003677">
    <property type="term" value="F:DNA binding"/>
    <property type="evidence" value="ECO:0007669"/>
    <property type="project" value="InterPro"/>
</dbReference>
<evidence type="ECO:0008006" key="5">
    <source>
        <dbReference type="Google" id="ProtNLM"/>
    </source>
</evidence>
<dbReference type="Pfam" id="PF01446">
    <property type="entry name" value="Rep_1"/>
    <property type="match status" value="1"/>
</dbReference>
<evidence type="ECO:0000313" key="4">
    <source>
        <dbReference type="Proteomes" id="UP000549695"/>
    </source>
</evidence>
<dbReference type="AlphaFoldDB" id="A0A852W1F9"/>
<gene>
    <name evidence="3" type="ORF">HDA37_001616</name>
</gene>